<dbReference type="NCBIfam" id="NF033592">
    <property type="entry name" value="transpos_IS4_1"/>
    <property type="match status" value="1"/>
</dbReference>
<dbReference type="GO" id="GO:0006313">
    <property type="term" value="P:DNA transposition"/>
    <property type="evidence" value="ECO:0007669"/>
    <property type="project" value="InterPro"/>
</dbReference>
<protein>
    <submittedName>
        <fullName evidence="8">IS4 family transposase</fullName>
    </submittedName>
</protein>
<feature type="chain" id="PRO_5036680010" evidence="6">
    <location>
        <begin position="39"/>
        <end position="398"/>
    </location>
</feature>
<evidence type="ECO:0000256" key="6">
    <source>
        <dbReference type="SAM" id="SignalP"/>
    </source>
</evidence>
<sequence length="398" mass="45328">MFSQELLQVARLDPKHFTRCRTLTLPTVLSFLLSSVHAAVQSELDQFFANLRNRADSVREVTAQAFYQARYKISALVFGEVNQHLMGLVEEHLPIPRWRGLRVVAADGSAVRLTMMKDNVRSIVTGMAFGLYLPGIELFLNFRLHEPLSDERQMFFEAIDCLRSDDVLVMDRGFPCRWLVSALTARRIPFCIRCDLSRGFKVVREFLQSGRSEQVVVLRAPNARDAKDYECPATPTTVRLVRVATPNGRVHVVMTSLLDPVTFPAAAFAELYHGRWRIEEAFKRIKHRLQLEHTSGLSWHAARQDFGAKAVFDNLNALAAYVATDALLDPGSSYKINRTLEIDKIKRQIGRWLLAATATTRRLKPILEEIALNLQKFVPNRSQPRKPQPKPHLSHAYK</sequence>
<keyword evidence="6" id="KW-0732">Signal</keyword>
<keyword evidence="4" id="KW-0233">DNA recombination</keyword>
<dbReference type="InterPro" id="IPR047952">
    <property type="entry name" value="Transpos_IS4"/>
</dbReference>
<proteinExistence type="inferred from homology"/>
<dbReference type="GO" id="GO:0004803">
    <property type="term" value="F:transposase activity"/>
    <property type="evidence" value="ECO:0007669"/>
    <property type="project" value="InterPro"/>
</dbReference>
<feature type="domain" description="Transposase IS4-like" evidence="7">
    <location>
        <begin position="138"/>
        <end position="309"/>
    </location>
</feature>
<evidence type="ECO:0000256" key="1">
    <source>
        <dbReference type="ARBA" id="ARBA00010075"/>
    </source>
</evidence>
<evidence type="ECO:0000259" key="7">
    <source>
        <dbReference type="Pfam" id="PF01609"/>
    </source>
</evidence>
<name>A0A935PVU2_9PROT</name>
<dbReference type="SUPFAM" id="SSF53098">
    <property type="entry name" value="Ribonuclease H-like"/>
    <property type="match status" value="1"/>
</dbReference>
<comment type="similarity">
    <text evidence="1">Belongs to the transposase 11 family.</text>
</comment>
<evidence type="ECO:0000256" key="5">
    <source>
        <dbReference type="SAM" id="MobiDB-lite"/>
    </source>
</evidence>
<keyword evidence="3" id="KW-0238">DNA-binding</keyword>
<dbReference type="InterPro" id="IPR002559">
    <property type="entry name" value="Transposase_11"/>
</dbReference>
<gene>
    <name evidence="8" type="ORF">IPJ27_00645</name>
</gene>
<evidence type="ECO:0000256" key="2">
    <source>
        <dbReference type="ARBA" id="ARBA00022578"/>
    </source>
</evidence>
<comment type="caution">
    <text evidence="8">The sequence shown here is derived from an EMBL/GenBank/DDBJ whole genome shotgun (WGS) entry which is preliminary data.</text>
</comment>
<keyword evidence="2" id="KW-0815">Transposition</keyword>
<organism evidence="8 9">
    <name type="scientific">Candidatus Accumulibacter proximus</name>
    <dbReference type="NCBI Taxonomy" id="2954385"/>
    <lineage>
        <taxon>Bacteria</taxon>
        <taxon>Pseudomonadati</taxon>
        <taxon>Pseudomonadota</taxon>
        <taxon>Betaproteobacteria</taxon>
        <taxon>Candidatus Accumulibacter</taxon>
    </lineage>
</organism>
<dbReference type="AlphaFoldDB" id="A0A935PVU2"/>
<dbReference type="Pfam" id="PF01609">
    <property type="entry name" value="DDE_Tnp_1"/>
    <property type="match status" value="1"/>
</dbReference>
<accession>A0A935PVU2</accession>
<dbReference type="InterPro" id="IPR012337">
    <property type="entry name" value="RNaseH-like_sf"/>
</dbReference>
<dbReference type="Proteomes" id="UP000697998">
    <property type="component" value="Unassembled WGS sequence"/>
</dbReference>
<dbReference type="PANTHER" id="PTHR33258">
    <property type="entry name" value="TRANSPOSASE INSL FOR INSERTION SEQUENCE ELEMENT IS186A-RELATED"/>
    <property type="match status" value="1"/>
</dbReference>
<dbReference type="EMBL" id="JADJMH010000001">
    <property type="protein sequence ID" value="MBK7673378.1"/>
    <property type="molecule type" value="Genomic_DNA"/>
</dbReference>
<evidence type="ECO:0000313" key="9">
    <source>
        <dbReference type="Proteomes" id="UP000697998"/>
    </source>
</evidence>
<dbReference type="GO" id="GO:0003677">
    <property type="term" value="F:DNA binding"/>
    <property type="evidence" value="ECO:0007669"/>
    <property type="project" value="UniProtKB-KW"/>
</dbReference>
<dbReference type="PANTHER" id="PTHR33258:SF1">
    <property type="entry name" value="TRANSPOSASE INSL FOR INSERTION SEQUENCE ELEMENT IS186A-RELATED"/>
    <property type="match status" value="1"/>
</dbReference>
<reference evidence="8 9" key="1">
    <citation type="submission" date="2020-10" db="EMBL/GenBank/DDBJ databases">
        <title>Connecting structure to function with the recovery of over 1000 high-quality activated sludge metagenome-assembled genomes encoding full-length rRNA genes using long-read sequencing.</title>
        <authorList>
            <person name="Singleton C.M."/>
            <person name="Petriglieri F."/>
            <person name="Kristensen J.M."/>
            <person name="Kirkegaard R.H."/>
            <person name="Michaelsen T.Y."/>
            <person name="Andersen M.H."/>
            <person name="Karst S.M."/>
            <person name="Dueholm M.S."/>
            <person name="Nielsen P.H."/>
            <person name="Albertsen M."/>
        </authorList>
    </citation>
    <scope>NUCLEOTIDE SEQUENCE [LARGE SCALE GENOMIC DNA]</scope>
    <source>
        <strain evidence="8">EsbW_18-Q3-R4-48_BATAC.285</strain>
    </source>
</reference>
<feature type="region of interest" description="Disordered" evidence="5">
    <location>
        <begin position="378"/>
        <end position="398"/>
    </location>
</feature>
<feature type="compositionally biased region" description="Basic residues" evidence="5">
    <location>
        <begin position="383"/>
        <end position="398"/>
    </location>
</feature>
<evidence type="ECO:0000256" key="3">
    <source>
        <dbReference type="ARBA" id="ARBA00023125"/>
    </source>
</evidence>
<evidence type="ECO:0000313" key="8">
    <source>
        <dbReference type="EMBL" id="MBK7673378.1"/>
    </source>
</evidence>
<evidence type="ECO:0000256" key="4">
    <source>
        <dbReference type="ARBA" id="ARBA00023172"/>
    </source>
</evidence>
<feature type="signal peptide" evidence="6">
    <location>
        <begin position="1"/>
        <end position="38"/>
    </location>
</feature>